<organism evidence="1 2">
    <name type="scientific">Peteryoungia aggregata LMG 23059</name>
    <dbReference type="NCBI Taxonomy" id="1368425"/>
    <lineage>
        <taxon>Bacteria</taxon>
        <taxon>Pseudomonadati</taxon>
        <taxon>Pseudomonadota</taxon>
        <taxon>Alphaproteobacteria</taxon>
        <taxon>Hyphomicrobiales</taxon>
        <taxon>Rhizobiaceae</taxon>
        <taxon>Peteryoungia</taxon>
    </lineage>
</organism>
<protein>
    <submittedName>
        <fullName evidence="1">Uncharacterized protein</fullName>
    </submittedName>
</protein>
<dbReference type="Proteomes" id="UP001238496">
    <property type="component" value="Unassembled WGS sequence"/>
</dbReference>
<sequence length="82" mass="9491">MTDRFLYQHIASRFSNRIEWAFYDRLRTERVFLVFDLRTRTLEAKRSGNGPMIPAPAWTDEMEAALPPEAMAEAIGIAITMK</sequence>
<name>A0ABU0GCF4_9HYPH</name>
<comment type="caution">
    <text evidence="1">The sequence shown here is derived from an EMBL/GenBank/DDBJ whole genome shotgun (WGS) entry which is preliminary data.</text>
</comment>
<dbReference type="EMBL" id="JAUSUW010000010">
    <property type="protein sequence ID" value="MDQ0422320.1"/>
    <property type="molecule type" value="Genomic_DNA"/>
</dbReference>
<keyword evidence="2" id="KW-1185">Reference proteome</keyword>
<proteinExistence type="predicted"/>
<dbReference type="RefSeq" id="WP_307374769.1">
    <property type="nucleotide sequence ID" value="NZ_JAUSUW010000010.1"/>
</dbReference>
<gene>
    <name evidence="1" type="ORF">J2045_003368</name>
</gene>
<accession>A0ABU0GCF4</accession>
<evidence type="ECO:0000313" key="2">
    <source>
        <dbReference type="Proteomes" id="UP001238496"/>
    </source>
</evidence>
<evidence type="ECO:0000313" key="1">
    <source>
        <dbReference type="EMBL" id="MDQ0422320.1"/>
    </source>
</evidence>
<reference evidence="1 2" key="1">
    <citation type="submission" date="2023-07" db="EMBL/GenBank/DDBJ databases">
        <title>Genomic Encyclopedia of Type Strains, Phase IV (KMG-IV): sequencing the most valuable type-strain genomes for metagenomic binning, comparative biology and taxonomic classification.</title>
        <authorList>
            <person name="Goeker M."/>
        </authorList>
    </citation>
    <scope>NUCLEOTIDE SEQUENCE [LARGE SCALE GENOMIC DNA]</scope>
    <source>
        <strain evidence="1 2">DSM 1111</strain>
    </source>
</reference>